<feature type="domain" description="C2H2-type" evidence="15">
    <location>
        <begin position="165"/>
        <end position="192"/>
    </location>
</feature>
<feature type="domain" description="C2H2-type" evidence="15">
    <location>
        <begin position="137"/>
        <end position="164"/>
    </location>
</feature>
<dbReference type="PANTHER" id="PTHR24394:SF44">
    <property type="entry name" value="ZINC FINGER PROTEIN 271-LIKE"/>
    <property type="match status" value="1"/>
</dbReference>
<feature type="domain" description="C2H2-type" evidence="15">
    <location>
        <begin position="109"/>
        <end position="136"/>
    </location>
</feature>
<dbReference type="PANTHER" id="PTHR24394">
    <property type="entry name" value="ZINC FINGER PROTEIN"/>
    <property type="match status" value="1"/>
</dbReference>
<dbReference type="GO" id="GO:0005634">
    <property type="term" value="C:nucleus"/>
    <property type="evidence" value="ECO:0007669"/>
    <property type="project" value="UniProtKB-SubCell"/>
</dbReference>
<evidence type="ECO:0000259" key="15">
    <source>
        <dbReference type="PROSITE" id="PS50157"/>
    </source>
</evidence>
<keyword evidence="6" id="KW-0677">Repeat</keyword>
<accession>A0A9J7XEV7</accession>
<dbReference type="GO" id="GO:0008270">
    <property type="term" value="F:zinc ion binding"/>
    <property type="evidence" value="ECO:0007669"/>
    <property type="project" value="UniProtKB-KW"/>
</dbReference>
<dbReference type="Ensembl" id="ENSCCRT00000172843.1">
    <property type="protein sequence ID" value="ENSCCRP00000104520.1"/>
    <property type="gene ID" value="ENSCCRG00000053226.1"/>
</dbReference>
<dbReference type="Pfam" id="PF16622">
    <property type="entry name" value="zf-C2H2_11"/>
    <property type="match status" value="1"/>
</dbReference>
<keyword evidence="9" id="KW-0862">Zinc</keyword>
<evidence type="ECO:0000256" key="9">
    <source>
        <dbReference type="ARBA" id="ARBA00022833"/>
    </source>
</evidence>
<comment type="subcellular location">
    <subcellularLocation>
        <location evidence="2">Nucleus</location>
    </subcellularLocation>
</comment>
<proteinExistence type="inferred from homology"/>
<dbReference type="GO" id="GO:0000122">
    <property type="term" value="P:negative regulation of transcription by RNA polymerase II"/>
    <property type="evidence" value="ECO:0007669"/>
    <property type="project" value="UniProtKB-ARBA"/>
</dbReference>
<feature type="domain" description="C2H2-type" evidence="15">
    <location>
        <begin position="221"/>
        <end position="244"/>
    </location>
</feature>
<keyword evidence="12" id="KW-0804">Transcription</keyword>
<dbReference type="GO" id="GO:0000981">
    <property type="term" value="F:DNA-binding transcription factor activity, RNA polymerase II-specific"/>
    <property type="evidence" value="ECO:0007669"/>
    <property type="project" value="TreeGrafter"/>
</dbReference>
<evidence type="ECO:0000256" key="11">
    <source>
        <dbReference type="ARBA" id="ARBA00023125"/>
    </source>
</evidence>
<evidence type="ECO:0000256" key="8">
    <source>
        <dbReference type="ARBA" id="ARBA00022786"/>
    </source>
</evidence>
<evidence type="ECO:0000313" key="17">
    <source>
        <dbReference type="Proteomes" id="UP001108240"/>
    </source>
</evidence>
<dbReference type="Gene3D" id="3.30.160.60">
    <property type="entry name" value="Classic Zinc Finger"/>
    <property type="match status" value="5"/>
</dbReference>
<dbReference type="GeneTree" id="ENSGT00940000154446"/>
<evidence type="ECO:0000256" key="13">
    <source>
        <dbReference type="ARBA" id="ARBA00023242"/>
    </source>
</evidence>
<keyword evidence="5" id="KW-0479">Metal-binding</keyword>
<comment type="function">
    <text evidence="1">May be involved in transcriptional regulation.</text>
</comment>
<evidence type="ECO:0000256" key="1">
    <source>
        <dbReference type="ARBA" id="ARBA00003767"/>
    </source>
</evidence>
<dbReference type="InterPro" id="IPR013087">
    <property type="entry name" value="Znf_C2H2_type"/>
</dbReference>
<evidence type="ECO:0000256" key="6">
    <source>
        <dbReference type="ARBA" id="ARBA00022737"/>
    </source>
</evidence>
<dbReference type="SUPFAM" id="SSF57667">
    <property type="entry name" value="beta-beta-alpha zinc fingers"/>
    <property type="match status" value="3"/>
</dbReference>
<dbReference type="FunFam" id="3.30.160.60:FF:000912">
    <property type="entry name" value="Zinc finger protein 660"/>
    <property type="match status" value="1"/>
</dbReference>
<name>A0A9J7XEV7_CYPCA</name>
<organism evidence="16 17">
    <name type="scientific">Cyprinus carpio carpio</name>
    <dbReference type="NCBI Taxonomy" id="630221"/>
    <lineage>
        <taxon>Eukaryota</taxon>
        <taxon>Metazoa</taxon>
        <taxon>Chordata</taxon>
        <taxon>Craniata</taxon>
        <taxon>Vertebrata</taxon>
        <taxon>Euteleostomi</taxon>
        <taxon>Actinopterygii</taxon>
        <taxon>Neopterygii</taxon>
        <taxon>Teleostei</taxon>
        <taxon>Ostariophysi</taxon>
        <taxon>Cypriniformes</taxon>
        <taxon>Cyprinidae</taxon>
        <taxon>Cyprininae</taxon>
        <taxon>Cyprinus</taxon>
    </lineage>
</organism>
<dbReference type="PROSITE" id="PS50157">
    <property type="entry name" value="ZINC_FINGER_C2H2_2"/>
    <property type="match status" value="5"/>
</dbReference>
<evidence type="ECO:0000256" key="12">
    <source>
        <dbReference type="ARBA" id="ARBA00023163"/>
    </source>
</evidence>
<feature type="domain" description="C2H2-type" evidence="15">
    <location>
        <begin position="193"/>
        <end position="220"/>
    </location>
</feature>
<comment type="similarity">
    <text evidence="4">Belongs to the krueppel C2H2-type zinc-finger protein family.</text>
</comment>
<keyword evidence="13" id="KW-0539">Nucleus</keyword>
<dbReference type="InterPro" id="IPR041697">
    <property type="entry name" value="Znf-C2H2_11"/>
</dbReference>
<dbReference type="Proteomes" id="UP001108240">
    <property type="component" value="Unplaced"/>
</dbReference>
<evidence type="ECO:0000256" key="10">
    <source>
        <dbReference type="ARBA" id="ARBA00023015"/>
    </source>
</evidence>
<evidence type="ECO:0000256" key="14">
    <source>
        <dbReference type="PROSITE-ProRule" id="PRU00042"/>
    </source>
</evidence>
<evidence type="ECO:0000256" key="5">
    <source>
        <dbReference type="ARBA" id="ARBA00022723"/>
    </source>
</evidence>
<sequence>MEFIKEEREDVKIEETLRVKHEDTEEQTDLMPLKEEHIVPNKTEEKEQYETHLDFKTGEESFSWPQIKETFSQKTAHKTGTKSYFTPFHSEKSFNEHGNFKVHTGEKPFTCAECGKRFTQKVYLNRHMRIHTGEGCFICQQCGICFIKKGFLNRHMQIHTEEKCYVCHQCGKSFNQKGNLKRHMTIHTRIKLYTCPQCGESFDLQGRFEDHMRVHAGEKPFTCQQCGISFTKKSNRNRHMRNLHGIFSTHS</sequence>
<dbReference type="FunFam" id="3.30.160.60:FF:000097">
    <property type="entry name" value="Zinc finger protein"/>
    <property type="match status" value="1"/>
</dbReference>
<dbReference type="GO" id="GO:0045595">
    <property type="term" value="P:regulation of cell differentiation"/>
    <property type="evidence" value="ECO:0007669"/>
    <property type="project" value="UniProtKB-ARBA"/>
</dbReference>
<evidence type="ECO:0000256" key="4">
    <source>
        <dbReference type="ARBA" id="ARBA00006991"/>
    </source>
</evidence>
<protein>
    <recommendedName>
        <fullName evidence="15">C2H2-type domain-containing protein</fullName>
    </recommendedName>
</protein>
<comment type="pathway">
    <text evidence="3">Protein modification; protein ubiquitination.</text>
</comment>
<evidence type="ECO:0000256" key="2">
    <source>
        <dbReference type="ARBA" id="ARBA00004123"/>
    </source>
</evidence>
<dbReference type="PROSITE" id="PS00028">
    <property type="entry name" value="ZINC_FINGER_C2H2_1"/>
    <property type="match status" value="5"/>
</dbReference>
<keyword evidence="8" id="KW-0833">Ubl conjugation pathway</keyword>
<dbReference type="Pfam" id="PF00096">
    <property type="entry name" value="zf-C2H2"/>
    <property type="match status" value="4"/>
</dbReference>
<keyword evidence="11" id="KW-0238">DNA-binding</keyword>
<dbReference type="FunFam" id="3.30.160.60:FF:000646">
    <property type="entry name" value="Myeloid zinc finger 1"/>
    <property type="match status" value="1"/>
</dbReference>
<reference evidence="16" key="1">
    <citation type="submission" date="2025-05" db="UniProtKB">
        <authorList>
            <consortium name="Ensembl"/>
        </authorList>
    </citation>
    <scope>IDENTIFICATION</scope>
</reference>
<evidence type="ECO:0000256" key="7">
    <source>
        <dbReference type="ARBA" id="ARBA00022771"/>
    </source>
</evidence>
<dbReference type="AlphaFoldDB" id="A0A9J7XEV7"/>
<dbReference type="FunFam" id="3.30.160.60:FF:000446">
    <property type="entry name" value="Zinc finger protein"/>
    <property type="match status" value="1"/>
</dbReference>
<dbReference type="GO" id="GO:0003677">
    <property type="term" value="F:DNA binding"/>
    <property type="evidence" value="ECO:0007669"/>
    <property type="project" value="UniProtKB-KW"/>
</dbReference>
<dbReference type="Ensembl" id="ENSCCRT00000180398.1">
    <property type="protein sequence ID" value="ENSCCRP00000132375.1"/>
    <property type="gene ID" value="ENSCCRG00000053226.1"/>
</dbReference>
<keyword evidence="17" id="KW-1185">Reference proteome</keyword>
<dbReference type="InterPro" id="IPR036236">
    <property type="entry name" value="Znf_C2H2_sf"/>
</dbReference>
<evidence type="ECO:0000256" key="3">
    <source>
        <dbReference type="ARBA" id="ARBA00004906"/>
    </source>
</evidence>
<keyword evidence="7 14" id="KW-0863">Zinc-finger</keyword>
<keyword evidence="10" id="KW-0805">Transcription regulation</keyword>
<dbReference type="FunFam" id="3.30.160.60:FF:000624">
    <property type="entry name" value="zinc finger protein 697"/>
    <property type="match status" value="1"/>
</dbReference>
<evidence type="ECO:0000313" key="16">
    <source>
        <dbReference type="Ensembl" id="ENSCCRP00000104520.1"/>
    </source>
</evidence>
<dbReference type="SMART" id="SM00355">
    <property type="entry name" value="ZnF_C2H2"/>
    <property type="match status" value="5"/>
</dbReference>